<dbReference type="Gene3D" id="3.10.20.30">
    <property type="match status" value="1"/>
</dbReference>
<sequence>MTNIKFKLNGKDVDLNLDPSMRFLDVLRNHFGLTGPKEGCGEGECGACAVLLDGHIVHSCCLPLANVEGKEIVTIEGFTKTKRYQALADAILEEGGSQCGICTPGMMIAAESLLNQNPKPSEDEIRIGLSGNLCRCTGYNMIVKAVKTASKKGDGLW</sequence>
<dbReference type="AlphaFoldDB" id="A0A7U9XWT3"/>
<evidence type="ECO:0000313" key="6">
    <source>
        <dbReference type="EMBL" id="BCR36729.1"/>
    </source>
</evidence>
<dbReference type="PANTHER" id="PTHR44379:SF5">
    <property type="entry name" value="OXIDOREDUCTASE WITH IRON-SULFUR SUBUNIT"/>
    <property type="match status" value="1"/>
</dbReference>
<keyword evidence="3" id="KW-0560">Oxidoreductase</keyword>
<dbReference type="Proteomes" id="UP000620133">
    <property type="component" value="Chromosome"/>
</dbReference>
<dbReference type="InterPro" id="IPR051452">
    <property type="entry name" value="Diverse_Oxidoreductases"/>
</dbReference>
<proteinExistence type="predicted"/>
<protein>
    <submittedName>
        <fullName evidence="6">(2Fe-2S)-binding protein</fullName>
    </submittedName>
</protein>
<dbReference type="InterPro" id="IPR036010">
    <property type="entry name" value="2Fe-2S_ferredoxin-like_sf"/>
</dbReference>
<keyword evidence="7" id="KW-1185">Reference proteome</keyword>
<dbReference type="PANTHER" id="PTHR44379">
    <property type="entry name" value="OXIDOREDUCTASE WITH IRON-SULFUR SUBUNIT"/>
    <property type="match status" value="1"/>
</dbReference>
<dbReference type="SUPFAM" id="SSF54292">
    <property type="entry name" value="2Fe-2S ferredoxin-like"/>
    <property type="match status" value="1"/>
</dbReference>
<keyword evidence="5" id="KW-0411">Iron-sulfur</keyword>
<dbReference type="InterPro" id="IPR012675">
    <property type="entry name" value="Beta-grasp_dom_sf"/>
</dbReference>
<dbReference type="SUPFAM" id="SSF47741">
    <property type="entry name" value="CO dehydrogenase ISP C-domain like"/>
    <property type="match status" value="1"/>
</dbReference>
<name>A0A7U9XWT3_9MOLU</name>
<keyword evidence="4" id="KW-0408">Iron</keyword>
<evidence type="ECO:0000256" key="5">
    <source>
        <dbReference type="ARBA" id="ARBA00023014"/>
    </source>
</evidence>
<evidence type="ECO:0000256" key="3">
    <source>
        <dbReference type="ARBA" id="ARBA00023002"/>
    </source>
</evidence>
<evidence type="ECO:0000256" key="2">
    <source>
        <dbReference type="ARBA" id="ARBA00022723"/>
    </source>
</evidence>
<dbReference type="Pfam" id="PF01799">
    <property type="entry name" value="Fer2_2"/>
    <property type="match status" value="1"/>
</dbReference>
<evidence type="ECO:0000256" key="4">
    <source>
        <dbReference type="ARBA" id="ARBA00023004"/>
    </source>
</evidence>
<dbReference type="Pfam" id="PF00111">
    <property type="entry name" value="Fer2"/>
    <property type="match status" value="1"/>
</dbReference>
<keyword evidence="1" id="KW-0001">2Fe-2S</keyword>
<keyword evidence="2" id="KW-0479">Metal-binding</keyword>
<dbReference type="InterPro" id="IPR001041">
    <property type="entry name" value="2Fe-2S_ferredoxin-type"/>
</dbReference>
<dbReference type="CDD" id="cd00207">
    <property type="entry name" value="fer2"/>
    <property type="match status" value="1"/>
</dbReference>
<dbReference type="RefSeq" id="WP_176239370.1">
    <property type="nucleotide sequence ID" value="NZ_AP024412.1"/>
</dbReference>
<accession>A0A7U9XWT3</accession>
<dbReference type="Gene3D" id="1.10.150.120">
    <property type="entry name" value="[2Fe-2S]-binding domain"/>
    <property type="match status" value="1"/>
</dbReference>
<dbReference type="GO" id="GO:0016491">
    <property type="term" value="F:oxidoreductase activity"/>
    <property type="evidence" value="ECO:0007669"/>
    <property type="project" value="UniProtKB-KW"/>
</dbReference>
<dbReference type="PROSITE" id="PS00197">
    <property type="entry name" value="2FE2S_FER_1"/>
    <property type="match status" value="1"/>
</dbReference>
<dbReference type="GO" id="GO:0046872">
    <property type="term" value="F:metal ion binding"/>
    <property type="evidence" value="ECO:0007669"/>
    <property type="project" value="UniProtKB-KW"/>
</dbReference>
<dbReference type="InterPro" id="IPR036884">
    <property type="entry name" value="2Fe-2S-bd_dom_sf"/>
</dbReference>
<organism evidence="6 7">
    <name type="scientific">Mariniplasma anaerobium</name>
    <dbReference type="NCBI Taxonomy" id="2735436"/>
    <lineage>
        <taxon>Bacteria</taxon>
        <taxon>Bacillati</taxon>
        <taxon>Mycoplasmatota</taxon>
        <taxon>Mollicutes</taxon>
        <taxon>Acholeplasmatales</taxon>
        <taxon>Acholeplasmataceae</taxon>
        <taxon>Mariniplasma</taxon>
    </lineage>
</organism>
<dbReference type="PROSITE" id="PS51085">
    <property type="entry name" value="2FE2S_FER_2"/>
    <property type="match status" value="1"/>
</dbReference>
<dbReference type="KEGG" id="manr:MPAN_016220"/>
<dbReference type="InterPro" id="IPR006058">
    <property type="entry name" value="2Fe2S_fd_BS"/>
</dbReference>
<gene>
    <name evidence="6" type="ORF">MPAN_016220</name>
</gene>
<dbReference type="EMBL" id="AP024412">
    <property type="protein sequence ID" value="BCR36729.1"/>
    <property type="molecule type" value="Genomic_DNA"/>
</dbReference>
<dbReference type="InterPro" id="IPR002888">
    <property type="entry name" value="2Fe-2S-bd"/>
</dbReference>
<evidence type="ECO:0000256" key="1">
    <source>
        <dbReference type="ARBA" id="ARBA00022714"/>
    </source>
</evidence>
<reference evidence="6" key="1">
    <citation type="submission" date="2021-01" db="EMBL/GenBank/DDBJ databases">
        <title>Draft genome sequence of Acholeplasmataceae bacterium strain Mahy22.</title>
        <authorList>
            <person name="Watanabe M."/>
            <person name="Kojima H."/>
            <person name="Fukui M."/>
        </authorList>
    </citation>
    <scope>NUCLEOTIDE SEQUENCE</scope>
    <source>
        <strain evidence="6">Mahy22</strain>
    </source>
</reference>
<evidence type="ECO:0000313" key="7">
    <source>
        <dbReference type="Proteomes" id="UP000620133"/>
    </source>
</evidence>
<dbReference type="GO" id="GO:0051537">
    <property type="term" value="F:2 iron, 2 sulfur cluster binding"/>
    <property type="evidence" value="ECO:0007669"/>
    <property type="project" value="UniProtKB-KW"/>
</dbReference>